<evidence type="ECO:0000256" key="5">
    <source>
        <dbReference type="ARBA" id="ARBA00023040"/>
    </source>
</evidence>
<dbReference type="InterPro" id="IPR000276">
    <property type="entry name" value="GPCR_Rhodpsn"/>
</dbReference>
<dbReference type="Proteomes" id="UP000887568">
    <property type="component" value="Unplaced"/>
</dbReference>
<evidence type="ECO:0000259" key="10">
    <source>
        <dbReference type="PROSITE" id="PS50262"/>
    </source>
</evidence>
<sequence>MDGTKSLYHDEYSDDFLEGGNSTDGSLPFEFSDYNQRVLVAVLYLIASVLGISGNSLVIMAVILSRKLRTTTNAFVVNLSVADLLTSVVIIWDAVELLGKDGQPISDWICRVVSGTQTITTGCSIYTLALIGLQRLLLITRPMTTYRAIYTPNFKIVLWLVAAWSVSLLVTVLPLLFGVGGVGYNPKYHHCGFMSSHPLSTYYNIIIAGALYPIPLIIIVVCYVLIWLHLNRHAKRMVSPPDKSCDSIHMEPRSVTSTTRSLSELHRAASQPRLDRRQNEITKNMFYVVCAFILCLTPFAICLFYEYSDPVLPYATVTLVFNGCVNPLIYATKHRDFKTVFGCILRRRWNSIPEPSDFLKAMRRTNCCGDSDENSWV</sequence>
<organism evidence="11 12">
    <name type="scientific">Patiria miniata</name>
    <name type="common">Bat star</name>
    <name type="synonym">Asterina miniata</name>
    <dbReference type="NCBI Taxonomy" id="46514"/>
    <lineage>
        <taxon>Eukaryota</taxon>
        <taxon>Metazoa</taxon>
        <taxon>Echinodermata</taxon>
        <taxon>Eleutherozoa</taxon>
        <taxon>Asterozoa</taxon>
        <taxon>Asteroidea</taxon>
        <taxon>Valvatacea</taxon>
        <taxon>Valvatida</taxon>
        <taxon>Asterinidae</taxon>
        <taxon>Patiria</taxon>
    </lineage>
</organism>
<comment type="subcellular location">
    <subcellularLocation>
        <location evidence="1">Cell membrane</location>
        <topology evidence="1">Multi-pass membrane protein</topology>
    </subcellularLocation>
</comment>
<keyword evidence="4 9" id="KW-1133">Transmembrane helix</keyword>
<evidence type="ECO:0000256" key="9">
    <source>
        <dbReference type="SAM" id="Phobius"/>
    </source>
</evidence>
<dbReference type="AlphaFoldDB" id="A0A913YZ89"/>
<dbReference type="Gene3D" id="1.20.1070.10">
    <property type="entry name" value="Rhodopsin 7-helix transmembrane proteins"/>
    <property type="match status" value="1"/>
</dbReference>
<evidence type="ECO:0000256" key="3">
    <source>
        <dbReference type="ARBA" id="ARBA00022692"/>
    </source>
</evidence>
<dbReference type="OrthoDB" id="10071887at2759"/>
<dbReference type="GO" id="GO:0005886">
    <property type="term" value="C:plasma membrane"/>
    <property type="evidence" value="ECO:0007669"/>
    <property type="project" value="UniProtKB-SubCell"/>
</dbReference>
<keyword evidence="2" id="KW-1003">Cell membrane</keyword>
<dbReference type="GeneID" id="119719360"/>
<evidence type="ECO:0000256" key="7">
    <source>
        <dbReference type="ARBA" id="ARBA00023170"/>
    </source>
</evidence>
<feature type="transmembrane region" description="Helical" evidence="9">
    <location>
        <begin position="202"/>
        <end position="228"/>
    </location>
</feature>
<accession>A0A913YZ89</accession>
<reference evidence="11" key="1">
    <citation type="submission" date="2022-11" db="UniProtKB">
        <authorList>
            <consortium name="EnsemblMetazoa"/>
        </authorList>
    </citation>
    <scope>IDENTIFICATION</scope>
</reference>
<feature type="transmembrane region" description="Helical" evidence="9">
    <location>
        <begin position="157"/>
        <end position="182"/>
    </location>
</feature>
<keyword evidence="7" id="KW-0675">Receptor</keyword>
<dbReference type="Pfam" id="PF00001">
    <property type="entry name" value="7tm_1"/>
    <property type="match status" value="1"/>
</dbReference>
<dbReference type="CDD" id="cd00637">
    <property type="entry name" value="7tm_classA_rhodopsin-like"/>
    <property type="match status" value="1"/>
</dbReference>
<dbReference type="PRINTS" id="PR00237">
    <property type="entry name" value="GPCRRHODOPSN"/>
</dbReference>
<feature type="domain" description="G-protein coupled receptors family 1 profile" evidence="10">
    <location>
        <begin position="54"/>
        <end position="330"/>
    </location>
</feature>
<keyword evidence="3 9" id="KW-0812">Transmembrane</keyword>
<feature type="transmembrane region" description="Helical" evidence="9">
    <location>
        <begin position="311"/>
        <end position="331"/>
    </location>
</feature>
<protein>
    <recommendedName>
        <fullName evidence="10">G-protein coupled receptors family 1 profile domain-containing protein</fullName>
    </recommendedName>
</protein>
<keyword evidence="5" id="KW-0297">G-protein coupled receptor</keyword>
<keyword evidence="6 9" id="KW-0472">Membrane</keyword>
<evidence type="ECO:0000256" key="2">
    <source>
        <dbReference type="ARBA" id="ARBA00022475"/>
    </source>
</evidence>
<dbReference type="RefSeq" id="XP_038044717.1">
    <property type="nucleotide sequence ID" value="XM_038188789.1"/>
</dbReference>
<dbReference type="SMART" id="SM01381">
    <property type="entry name" value="7TM_GPCR_Srsx"/>
    <property type="match status" value="1"/>
</dbReference>
<dbReference type="PANTHER" id="PTHR24228">
    <property type="entry name" value="B2 BRADYKININ RECEPTOR/ANGIOTENSIN II RECEPTOR"/>
    <property type="match status" value="1"/>
</dbReference>
<name>A0A913YZ89_PATMI</name>
<keyword evidence="8" id="KW-0807">Transducer</keyword>
<feature type="transmembrane region" description="Helical" evidence="9">
    <location>
        <begin position="38"/>
        <end position="63"/>
    </location>
</feature>
<proteinExistence type="predicted"/>
<feature type="transmembrane region" description="Helical" evidence="9">
    <location>
        <begin position="75"/>
        <end position="95"/>
    </location>
</feature>
<dbReference type="PROSITE" id="PS50262">
    <property type="entry name" value="G_PROTEIN_RECEP_F1_2"/>
    <property type="match status" value="1"/>
</dbReference>
<dbReference type="GO" id="GO:0004930">
    <property type="term" value="F:G protein-coupled receptor activity"/>
    <property type="evidence" value="ECO:0007669"/>
    <property type="project" value="UniProtKB-KW"/>
</dbReference>
<evidence type="ECO:0000256" key="6">
    <source>
        <dbReference type="ARBA" id="ARBA00023136"/>
    </source>
</evidence>
<dbReference type="InterPro" id="IPR017452">
    <property type="entry name" value="GPCR_Rhodpsn_7TM"/>
</dbReference>
<evidence type="ECO:0000256" key="4">
    <source>
        <dbReference type="ARBA" id="ARBA00022989"/>
    </source>
</evidence>
<evidence type="ECO:0000256" key="8">
    <source>
        <dbReference type="ARBA" id="ARBA00023224"/>
    </source>
</evidence>
<dbReference type="OMA" id="AICLFYE"/>
<keyword evidence="12" id="KW-1185">Reference proteome</keyword>
<evidence type="ECO:0000313" key="11">
    <source>
        <dbReference type="EnsemblMetazoa" id="XP_038044717.1"/>
    </source>
</evidence>
<dbReference type="PANTHER" id="PTHR24228:SF72">
    <property type="entry name" value="G-PROTEIN COUPLED RECEPTORS FAMILY 1 PROFILE DOMAIN-CONTAINING PROTEIN"/>
    <property type="match status" value="1"/>
</dbReference>
<evidence type="ECO:0000256" key="1">
    <source>
        <dbReference type="ARBA" id="ARBA00004651"/>
    </source>
</evidence>
<dbReference type="SUPFAM" id="SSF81321">
    <property type="entry name" value="Family A G protein-coupled receptor-like"/>
    <property type="match status" value="1"/>
</dbReference>
<feature type="transmembrane region" description="Helical" evidence="9">
    <location>
        <begin position="285"/>
        <end position="305"/>
    </location>
</feature>
<feature type="transmembrane region" description="Helical" evidence="9">
    <location>
        <begin position="115"/>
        <end position="137"/>
    </location>
</feature>
<evidence type="ECO:0000313" key="12">
    <source>
        <dbReference type="Proteomes" id="UP000887568"/>
    </source>
</evidence>
<dbReference type="EnsemblMetazoa" id="XM_038188789.1">
    <property type="protein sequence ID" value="XP_038044717.1"/>
    <property type="gene ID" value="LOC119719360"/>
</dbReference>